<proteinExistence type="predicted"/>
<gene>
    <name evidence="2" type="ORF">ABIE19_001267</name>
</gene>
<feature type="transmembrane region" description="Helical" evidence="1">
    <location>
        <begin position="53"/>
        <end position="75"/>
    </location>
</feature>
<feature type="transmembrane region" description="Helical" evidence="1">
    <location>
        <begin position="21"/>
        <end position="41"/>
    </location>
</feature>
<dbReference type="RefSeq" id="WP_354088281.1">
    <property type="nucleotide sequence ID" value="NZ_JBEPTF010000001.1"/>
</dbReference>
<feature type="transmembrane region" description="Helical" evidence="1">
    <location>
        <begin position="211"/>
        <end position="229"/>
    </location>
</feature>
<reference evidence="2 3" key="1">
    <citation type="submission" date="2024-06" db="EMBL/GenBank/DDBJ databases">
        <title>Sorghum-associated microbial communities from plants grown in Nebraska, USA.</title>
        <authorList>
            <person name="Schachtman D."/>
        </authorList>
    </citation>
    <scope>NUCLEOTIDE SEQUENCE [LARGE SCALE GENOMIC DNA]</scope>
    <source>
        <strain evidence="2 3">2814</strain>
    </source>
</reference>
<keyword evidence="1" id="KW-1133">Transmembrane helix</keyword>
<evidence type="ECO:0008006" key="4">
    <source>
        <dbReference type="Google" id="ProtNLM"/>
    </source>
</evidence>
<keyword evidence="1" id="KW-0812">Transmembrane</keyword>
<protein>
    <recommendedName>
        <fullName evidence="4">DUF2306 domain-containing protein</fullName>
    </recommendedName>
</protein>
<evidence type="ECO:0000256" key="1">
    <source>
        <dbReference type="SAM" id="Phobius"/>
    </source>
</evidence>
<sequence>MSQETSPDKPVFAGSEALMRLYRAPFIGLFAFVAVLLANPVAHSLGVALKELLPPGLGGAAHLLLGLIGFGMLLYGTRREGEVQGTLLGFAAGLLIWLGWASYLFAFNPMDLQMPAVDVGGRDRPAMLLFIQGSFGICVATLLFFVFNKDTKCDAFRWLQRKCRLSLGKAASGQGRNFCRITFLETLYVTWFCYGFSLFLGDNRFLGYHHWATYGIIALLAIWSIYLIWKLSKFSRVMAAIRFAIPTKAIFWIPFGEFGPRWGFYEDVWINPQKYSLQMWGVFLVFMVLICATAFLPQRKPKAR</sequence>
<dbReference type="EMBL" id="JBEPTF010000001">
    <property type="protein sequence ID" value="MET4683358.1"/>
    <property type="molecule type" value="Genomic_DNA"/>
</dbReference>
<feature type="transmembrane region" description="Helical" evidence="1">
    <location>
        <begin position="275"/>
        <end position="296"/>
    </location>
</feature>
<keyword evidence="1" id="KW-0472">Membrane</keyword>
<evidence type="ECO:0000313" key="2">
    <source>
        <dbReference type="EMBL" id="MET4683358.1"/>
    </source>
</evidence>
<evidence type="ECO:0000313" key="3">
    <source>
        <dbReference type="Proteomes" id="UP001549313"/>
    </source>
</evidence>
<feature type="transmembrane region" description="Helical" evidence="1">
    <location>
        <begin position="236"/>
        <end position="255"/>
    </location>
</feature>
<feature type="transmembrane region" description="Helical" evidence="1">
    <location>
        <begin position="87"/>
        <end position="106"/>
    </location>
</feature>
<feature type="transmembrane region" description="Helical" evidence="1">
    <location>
        <begin position="178"/>
        <end position="199"/>
    </location>
</feature>
<feature type="transmembrane region" description="Helical" evidence="1">
    <location>
        <begin position="126"/>
        <end position="147"/>
    </location>
</feature>
<dbReference type="Proteomes" id="UP001549313">
    <property type="component" value="Unassembled WGS sequence"/>
</dbReference>
<organism evidence="2 3">
    <name type="scientific">Brevundimonas faecalis</name>
    <dbReference type="NCBI Taxonomy" id="947378"/>
    <lineage>
        <taxon>Bacteria</taxon>
        <taxon>Pseudomonadati</taxon>
        <taxon>Pseudomonadota</taxon>
        <taxon>Alphaproteobacteria</taxon>
        <taxon>Caulobacterales</taxon>
        <taxon>Caulobacteraceae</taxon>
        <taxon>Brevundimonas</taxon>
    </lineage>
</organism>
<accession>A0ABV2RAN3</accession>
<keyword evidence="3" id="KW-1185">Reference proteome</keyword>
<comment type="caution">
    <text evidence="2">The sequence shown here is derived from an EMBL/GenBank/DDBJ whole genome shotgun (WGS) entry which is preliminary data.</text>
</comment>
<name>A0ABV2RAN3_9CAUL</name>